<dbReference type="SUPFAM" id="SSF55797">
    <property type="entry name" value="PR-1-like"/>
    <property type="match status" value="1"/>
</dbReference>
<dbReference type="GO" id="GO:0005576">
    <property type="term" value="C:extracellular region"/>
    <property type="evidence" value="ECO:0007669"/>
    <property type="project" value="UniProtKB-SubCell"/>
</dbReference>
<dbReference type="Proteomes" id="UP000008792">
    <property type="component" value="Unassembled WGS sequence"/>
</dbReference>
<dbReference type="KEGG" id="dvi:6631925"/>
<evidence type="ECO:0000256" key="3">
    <source>
        <dbReference type="ARBA" id="ARBA00022525"/>
    </source>
</evidence>
<dbReference type="OMA" id="DACHNTN"/>
<comment type="similarity">
    <text evidence="2">Belongs to the CRISP family.</text>
</comment>
<evidence type="ECO:0000259" key="7">
    <source>
        <dbReference type="SMART" id="SM00198"/>
    </source>
</evidence>
<dbReference type="AlphaFoldDB" id="B4M2P9"/>
<dbReference type="EMBL" id="CH940651">
    <property type="protein sequence ID" value="EDW65953.1"/>
    <property type="molecule type" value="Genomic_DNA"/>
</dbReference>
<dbReference type="CDD" id="cd05380">
    <property type="entry name" value="CAP_euk"/>
    <property type="match status" value="1"/>
</dbReference>
<evidence type="ECO:0000256" key="2">
    <source>
        <dbReference type="ARBA" id="ARBA00009923"/>
    </source>
</evidence>
<gene>
    <name evidence="8" type="primary">Dvir\GJ18605</name>
    <name evidence="8" type="ORF">Dvir_GJ18605</name>
</gene>
<dbReference type="InParanoid" id="B4M2P9"/>
<comment type="subcellular location">
    <subcellularLocation>
        <location evidence="1">Secreted</location>
    </subcellularLocation>
</comment>
<name>B4M2P9_DROVI</name>
<evidence type="ECO:0000256" key="6">
    <source>
        <dbReference type="SAM" id="SignalP"/>
    </source>
</evidence>
<dbReference type="Pfam" id="PF00188">
    <property type="entry name" value="CAP"/>
    <property type="match status" value="1"/>
</dbReference>
<evidence type="ECO:0000313" key="9">
    <source>
        <dbReference type="Proteomes" id="UP000008792"/>
    </source>
</evidence>
<keyword evidence="3" id="KW-0964">Secreted</keyword>
<dbReference type="HOGENOM" id="CLU_035730_7_0_1"/>
<organism evidence="8 9">
    <name type="scientific">Drosophila virilis</name>
    <name type="common">Fruit fly</name>
    <dbReference type="NCBI Taxonomy" id="7244"/>
    <lineage>
        <taxon>Eukaryota</taxon>
        <taxon>Metazoa</taxon>
        <taxon>Ecdysozoa</taxon>
        <taxon>Arthropoda</taxon>
        <taxon>Hexapoda</taxon>
        <taxon>Insecta</taxon>
        <taxon>Pterygota</taxon>
        <taxon>Neoptera</taxon>
        <taxon>Endopterygota</taxon>
        <taxon>Diptera</taxon>
        <taxon>Brachycera</taxon>
        <taxon>Muscomorpha</taxon>
        <taxon>Ephydroidea</taxon>
        <taxon>Drosophilidae</taxon>
        <taxon>Drosophila</taxon>
    </lineage>
</organism>
<sequence>MLRIVLAIFSALPLVLGQTNYCAESLCGTATHIACNNNGAWDASCPTSPAPFVIDMNLDLRQLVVRLHNVRRNNLALGKVANYGPARRMATMRWSPELATLAALNVRQCAMEHDACHNTNKFKASGQNLAMISYTGAQASRTNAELLTSSINSWWSELKNANMVVINSYPSSWSGGQIGHFTAMAQQANIAVGCAAARFVKGDWNNFLLACNYATTNWVGKPVYVRGPTAAGCNTGTNVNYAGLCKVAEVYNV</sequence>
<keyword evidence="9" id="KW-1185">Reference proteome</keyword>
<dbReference type="InterPro" id="IPR014044">
    <property type="entry name" value="CAP_dom"/>
</dbReference>
<dbReference type="InterPro" id="IPR035940">
    <property type="entry name" value="CAP_sf"/>
</dbReference>
<reference evidence="8 9" key="1">
    <citation type="journal article" date="2007" name="Nature">
        <title>Evolution of genes and genomes on the Drosophila phylogeny.</title>
        <authorList>
            <consortium name="Drosophila 12 Genomes Consortium"/>
            <person name="Clark A.G."/>
            <person name="Eisen M.B."/>
            <person name="Smith D.R."/>
            <person name="Bergman C.M."/>
            <person name="Oliver B."/>
            <person name="Markow T.A."/>
            <person name="Kaufman T.C."/>
            <person name="Kellis M."/>
            <person name="Gelbart W."/>
            <person name="Iyer V.N."/>
            <person name="Pollard D.A."/>
            <person name="Sackton T.B."/>
            <person name="Larracuente A.M."/>
            <person name="Singh N.D."/>
            <person name="Abad J.P."/>
            <person name="Abt D.N."/>
            <person name="Adryan B."/>
            <person name="Aguade M."/>
            <person name="Akashi H."/>
            <person name="Anderson W.W."/>
            <person name="Aquadro C.F."/>
            <person name="Ardell D.H."/>
            <person name="Arguello R."/>
            <person name="Artieri C.G."/>
            <person name="Barbash D.A."/>
            <person name="Barker D."/>
            <person name="Barsanti P."/>
            <person name="Batterham P."/>
            <person name="Batzoglou S."/>
            <person name="Begun D."/>
            <person name="Bhutkar A."/>
            <person name="Blanco E."/>
            <person name="Bosak S.A."/>
            <person name="Bradley R.K."/>
            <person name="Brand A.D."/>
            <person name="Brent M.R."/>
            <person name="Brooks A.N."/>
            <person name="Brown R.H."/>
            <person name="Butlin R.K."/>
            <person name="Caggese C."/>
            <person name="Calvi B.R."/>
            <person name="Bernardo de Carvalho A."/>
            <person name="Caspi A."/>
            <person name="Castrezana S."/>
            <person name="Celniker S.E."/>
            <person name="Chang J.L."/>
            <person name="Chapple C."/>
            <person name="Chatterji S."/>
            <person name="Chinwalla A."/>
            <person name="Civetta A."/>
            <person name="Clifton S.W."/>
            <person name="Comeron J.M."/>
            <person name="Costello J.C."/>
            <person name="Coyne J.A."/>
            <person name="Daub J."/>
            <person name="David R.G."/>
            <person name="Delcher A.L."/>
            <person name="Delehaunty K."/>
            <person name="Do C.B."/>
            <person name="Ebling H."/>
            <person name="Edwards K."/>
            <person name="Eickbush T."/>
            <person name="Evans J.D."/>
            <person name="Filipski A."/>
            <person name="Findeiss S."/>
            <person name="Freyhult E."/>
            <person name="Fulton L."/>
            <person name="Fulton R."/>
            <person name="Garcia A.C."/>
            <person name="Gardiner A."/>
            <person name="Garfield D.A."/>
            <person name="Garvin B.E."/>
            <person name="Gibson G."/>
            <person name="Gilbert D."/>
            <person name="Gnerre S."/>
            <person name="Godfrey J."/>
            <person name="Good R."/>
            <person name="Gotea V."/>
            <person name="Gravely B."/>
            <person name="Greenberg A.J."/>
            <person name="Griffiths-Jones S."/>
            <person name="Gross S."/>
            <person name="Guigo R."/>
            <person name="Gustafson E.A."/>
            <person name="Haerty W."/>
            <person name="Hahn M.W."/>
            <person name="Halligan D.L."/>
            <person name="Halpern A.L."/>
            <person name="Halter G.M."/>
            <person name="Han M.V."/>
            <person name="Heger A."/>
            <person name="Hillier L."/>
            <person name="Hinrichs A.S."/>
            <person name="Holmes I."/>
            <person name="Hoskins R.A."/>
            <person name="Hubisz M.J."/>
            <person name="Hultmark D."/>
            <person name="Huntley M.A."/>
            <person name="Jaffe D.B."/>
            <person name="Jagadeeshan S."/>
            <person name="Jeck W.R."/>
            <person name="Johnson J."/>
            <person name="Jones C.D."/>
            <person name="Jordan W.C."/>
            <person name="Karpen G.H."/>
            <person name="Kataoka E."/>
            <person name="Keightley P.D."/>
            <person name="Kheradpour P."/>
            <person name="Kirkness E.F."/>
            <person name="Koerich L.B."/>
            <person name="Kristiansen K."/>
            <person name="Kudrna D."/>
            <person name="Kulathinal R.J."/>
            <person name="Kumar S."/>
            <person name="Kwok R."/>
            <person name="Lander E."/>
            <person name="Langley C.H."/>
            <person name="Lapoint R."/>
            <person name="Lazzaro B.P."/>
            <person name="Lee S.J."/>
            <person name="Levesque L."/>
            <person name="Li R."/>
            <person name="Lin C.F."/>
            <person name="Lin M.F."/>
            <person name="Lindblad-Toh K."/>
            <person name="Llopart A."/>
            <person name="Long M."/>
            <person name="Low L."/>
            <person name="Lozovsky E."/>
            <person name="Lu J."/>
            <person name="Luo M."/>
            <person name="Machado C.A."/>
            <person name="Makalowski W."/>
            <person name="Marzo M."/>
            <person name="Matsuda M."/>
            <person name="Matzkin L."/>
            <person name="McAllister B."/>
            <person name="McBride C.S."/>
            <person name="McKernan B."/>
            <person name="McKernan K."/>
            <person name="Mendez-Lago M."/>
            <person name="Minx P."/>
            <person name="Mollenhauer M.U."/>
            <person name="Montooth K."/>
            <person name="Mount S.M."/>
            <person name="Mu X."/>
            <person name="Myers E."/>
            <person name="Negre B."/>
            <person name="Newfeld S."/>
            <person name="Nielsen R."/>
            <person name="Noor M.A."/>
            <person name="O'Grady P."/>
            <person name="Pachter L."/>
            <person name="Papaceit M."/>
            <person name="Parisi M.J."/>
            <person name="Parisi M."/>
            <person name="Parts L."/>
            <person name="Pedersen J.S."/>
            <person name="Pesole G."/>
            <person name="Phillippy A.M."/>
            <person name="Ponting C.P."/>
            <person name="Pop M."/>
            <person name="Porcelli D."/>
            <person name="Powell J.R."/>
            <person name="Prohaska S."/>
            <person name="Pruitt K."/>
            <person name="Puig M."/>
            <person name="Quesneville H."/>
            <person name="Ram K.R."/>
            <person name="Rand D."/>
            <person name="Rasmussen M.D."/>
            <person name="Reed L.K."/>
            <person name="Reenan R."/>
            <person name="Reily A."/>
            <person name="Remington K.A."/>
            <person name="Rieger T.T."/>
            <person name="Ritchie M.G."/>
            <person name="Robin C."/>
            <person name="Rogers Y.H."/>
            <person name="Rohde C."/>
            <person name="Rozas J."/>
            <person name="Rubenfield M.J."/>
            <person name="Ruiz A."/>
            <person name="Russo S."/>
            <person name="Salzberg S.L."/>
            <person name="Sanchez-Gracia A."/>
            <person name="Saranga D.J."/>
            <person name="Sato H."/>
            <person name="Schaeffer S.W."/>
            <person name="Schatz M.C."/>
            <person name="Schlenke T."/>
            <person name="Schwartz R."/>
            <person name="Segarra C."/>
            <person name="Singh R.S."/>
            <person name="Sirot L."/>
            <person name="Sirota M."/>
            <person name="Sisneros N.B."/>
            <person name="Smith C.D."/>
            <person name="Smith T.F."/>
            <person name="Spieth J."/>
            <person name="Stage D.E."/>
            <person name="Stark A."/>
            <person name="Stephan W."/>
            <person name="Strausberg R.L."/>
            <person name="Strempel S."/>
            <person name="Sturgill D."/>
            <person name="Sutton G."/>
            <person name="Sutton G.G."/>
            <person name="Tao W."/>
            <person name="Teichmann S."/>
            <person name="Tobari Y.N."/>
            <person name="Tomimura Y."/>
            <person name="Tsolas J.M."/>
            <person name="Valente V.L."/>
            <person name="Venter E."/>
            <person name="Venter J.C."/>
            <person name="Vicario S."/>
            <person name="Vieira F.G."/>
            <person name="Vilella A.J."/>
            <person name="Villasante A."/>
            <person name="Walenz B."/>
            <person name="Wang J."/>
            <person name="Wasserman M."/>
            <person name="Watts T."/>
            <person name="Wilson D."/>
            <person name="Wilson R.K."/>
            <person name="Wing R.A."/>
            <person name="Wolfner M.F."/>
            <person name="Wong A."/>
            <person name="Wong G.K."/>
            <person name="Wu C.I."/>
            <person name="Wu G."/>
            <person name="Yamamoto D."/>
            <person name="Yang H.P."/>
            <person name="Yang S.P."/>
            <person name="Yorke J.A."/>
            <person name="Yoshida K."/>
            <person name="Zdobnov E."/>
            <person name="Zhang P."/>
            <person name="Zhang Y."/>
            <person name="Zimin A.V."/>
            <person name="Baldwin J."/>
            <person name="Abdouelleil A."/>
            <person name="Abdulkadir J."/>
            <person name="Abebe A."/>
            <person name="Abera B."/>
            <person name="Abreu J."/>
            <person name="Acer S.C."/>
            <person name="Aftuck L."/>
            <person name="Alexander A."/>
            <person name="An P."/>
            <person name="Anderson E."/>
            <person name="Anderson S."/>
            <person name="Arachi H."/>
            <person name="Azer M."/>
            <person name="Bachantsang P."/>
            <person name="Barry A."/>
            <person name="Bayul T."/>
            <person name="Berlin A."/>
            <person name="Bessette D."/>
            <person name="Bloom T."/>
            <person name="Blye J."/>
            <person name="Boguslavskiy L."/>
            <person name="Bonnet C."/>
            <person name="Boukhgalter B."/>
            <person name="Bourzgui I."/>
            <person name="Brown A."/>
            <person name="Cahill P."/>
            <person name="Channer S."/>
            <person name="Cheshatsang Y."/>
            <person name="Chuda L."/>
            <person name="Citroen M."/>
            <person name="Collymore A."/>
            <person name="Cooke P."/>
            <person name="Costello M."/>
            <person name="D'Aco K."/>
            <person name="Daza R."/>
            <person name="De Haan G."/>
            <person name="DeGray S."/>
            <person name="DeMaso C."/>
            <person name="Dhargay N."/>
            <person name="Dooley K."/>
            <person name="Dooley E."/>
            <person name="Doricent M."/>
            <person name="Dorje P."/>
            <person name="Dorjee K."/>
            <person name="Dupes A."/>
            <person name="Elong R."/>
            <person name="Falk J."/>
            <person name="Farina A."/>
            <person name="Faro S."/>
            <person name="Ferguson D."/>
            <person name="Fisher S."/>
            <person name="Foley C.D."/>
            <person name="Franke A."/>
            <person name="Friedrich D."/>
            <person name="Gadbois L."/>
            <person name="Gearin G."/>
            <person name="Gearin C.R."/>
            <person name="Giannoukos G."/>
            <person name="Goode T."/>
            <person name="Graham J."/>
            <person name="Grandbois E."/>
            <person name="Grewal S."/>
            <person name="Gyaltsen K."/>
            <person name="Hafez N."/>
            <person name="Hagos B."/>
            <person name="Hall J."/>
            <person name="Henson C."/>
            <person name="Hollinger A."/>
            <person name="Honan T."/>
            <person name="Huard M.D."/>
            <person name="Hughes L."/>
            <person name="Hurhula B."/>
            <person name="Husby M.E."/>
            <person name="Kamat A."/>
            <person name="Kanga B."/>
            <person name="Kashin S."/>
            <person name="Khazanovich D."/>
            <person name="Kisner P."/>
            <person name="Lance K."/>
            <person name="Lara M."/>
            <person name="Lee W."/>
            <person name="Lennon N."/>
            <person name="Letendre F."/>
            <person name="LeVine R."/>
            <person name="Lipovsky A."/>
            <person name="Liu X."/>
            <person name="Liu J."/>
            <person name="Liu S."/>
            <person name="Lokyitsang T."/>
            <person name="Lokyitsang Y."/>
            <person name="Lubonja R."/>
            <person name="Lui A."/>
            <person name="MacDonald P."/>
            <person name="Magnisalis V."/>
            <person name="Maru K."/>
            <person name="Matthews C."/>
            <person name="McCusker W."/>
            <person name="McDonough S."/>
            <person name="Mehta T."/>
            <person name="Meldrim J."/>
            <person name="Meneus L."/>
            <person name="Mihai O."/>
            <person name="Mihalev A."/>
            <person name="Mihova T."/>
            <person name="Mittelman R."/>
            <person name="Mlenga V."/>
            <person name="Montmayeur A."/>
            <person name="Mulrain L."/>
            <person name="Navidi A."/>
            <person name="Naylor J."/>
            <person name="Negash T."/>
            <person name="Nguyen T."/>
            <person name="Nguyen N."/>
            <person name="Nicol R."/>
            <person name="Norbu C."/>
            <person name="Norbu N."/>
            <person name="Novod N."/>
            <person name="O'Neill B."/>
            <person name="Osman S."/>
            <person name="Markiewicz E."/>
            <person name="Oyono O.L."/>
            <person name="Patti C."/>
            <person name="Phunkhang P."/>
            <person name="Pierre F."/>
            <person name="Priest M."/>
            <person name="Raghuraman S."/>
            <person name="Rege F."/>
            <person name="Reyes R."/>
            <person name="Rise C."/>
            <person name="Rogov P."/>
            <person name="Ross K."/>
            <person name="Ryan E."/>
            <person name="Settipalli S."/>
            <person name="Shea T."/>
            <person name="Sherpa N."/>
            <person name="Shi L."/>
            <person name="Shih D."/>
            <person name="Sparrow T."/>
            <person name="Spaulding J."/>
            <person name="Stalker J."/>
            <person name="Stange-Thomann N."/>
            <person name="Stavropoulos S."/>
            <person name="Stone C."/>
            <person name="Strader C."/>
            <person name="Tesfaye S."/>
            <person name="Thomson T."/>
            <person name="Thoulutsang Y."/>
            <person name="Thoulutsang D."/>
            <person name="Topham K."/>
            <person name="Topping I."/>
            <person name="Tsamla T."/>
            <person name="Vassiliev H."/>
            <person name="Vo A."/>
            <person name="Wangchuk T."/>
            <person name="Wangdi T."/>
            <person name="Weiand M."/>
            <person name="Wilkinson J."/>
            <person name="Wilson A."/>
            <person name="Yadav S."/>
            <person name="Young G."/>
            <person name="Yu Q."/>
            <person name="Zembek L."/>
            <person name="Zhong D."/>
            <person name="Zimmer A."/>
            <person name="Zwirko Z."/>
            <person name="Jaffe D.B."/>
            <person name="Alvarez P."/>
            <person name="Brockman W."/>
            <person name="Butler J."/>
            <person name="Chin C."/>
            <person name="Gnerre S."/>
            <person name="Grabherr M."/>
            <person name="Kleber M."/>
            <person name="Mauceli E."/>
            <person name="MacCallum I."/>
        </authorList>
    </citation>
    <scope>NUCLEOTIDE SEQUENCE [LARGE SCALE GENOMIC DNA]</scope>
    <source>
        <strain evidence="9">Tucson 15010-1051.87</strain>
    </source>
</reference>
<evidence type="ECO:0000313" key="8">
    <source>
        <dbReference type="EMBL" id="EDW65953.1"/>
    </source>
</evidence>
<accession>B4M2P9</accession>
<protein>
    <recommendedName>
        <fullName evidence="5">Venom allergen-1</fullName>
    </recommendedName>
</protein>
<dbReference type="eggNOG" id="KOG3017">
    <property type="taxonomic scope" value="Eukaryota"/>
</dbReference>
<dbReference type="FunFam" id="3.40.33.10:FF:000007">
    <property type="entry name" value="Venom allergen"/>
    <property type="match status" value="1"/>
</dbReference>
<dbReference type="InterPro" id="IPR001283">
    <property type="entry name" value="CRISP-related"/>
</dbReference>
<dbReference type="SMR" id="B4M2P9"/>
<dbReference type="PANTHER" id="PTHR10334">
    <property type="entry name" value="CYSTEINE-RICH SECRETORY PROTEIN-RELATED"/>
    <property type="match status" value="1"/>
</dbReference>
<feature type="chain" id="PRO_5002814491" description="Venom allergen-1" evidence="6">
    <location>
        <begin position="18"/>
        <end position="253"/>
    </location>
</feature>
<dbReference type="InterPro" id="IPR034763">
    <property type="entry name" value="P14a_insect"/>
</dbReference>
<dbReference type="PhylomeDB" id="B4M2P9"/>
<evidence type="ECO:0000256" key="1">
    <source>
        <dbReference type="ARBA" id="ARBA00004613"/>
    </source>
</evidence>
<dbReference type="Gene3D" id="3.40.33.10">
    <property type="entry name" value="CAP"/>
    <property type="match status" value="1"/>
</dbReference>
<dbReference type="PIRSF" id="PIRSF038921">
    <property type="entry name" value="P14a"/>
    <property type="match status" value="1"/>
</dbReference>
<feature type="signal peptide" evidence="6">
    <location>
        <begin position="1"/>
        <end position="17"/>
    </location>
</feature>
<keyword evidence="4 6" id="KW-0732">Signal</keyword>
<dbReference type="OrthoDB" id="414826at2759"/>
<evidence type="ECO:0000256" key="4">
    <source>
        <dbReference type="ARBA" id="ARBA00022729"/>
    </source>
</evidence>
<evidence type="ECO:0000256" key="5">
    <source>
        <dbReference type="ARBA" id="ARBA00068306"/>
    </source>
</evidence>
<proteinExistence type="inferred from homology"/>
<feature type="domain" description="SCP" evidence="7">
    <location>
        <begin position="59"/>
        <end position="220"/>
    </location>
</feature>
<dbReference type="SMART" id="SM00198">
    <property type="entry name" value="SCP"/>
    <property type="match status" value="1"/>
</dbReference>